<dbReference type="Pfam" id="PF00441">
    <property type="entry name" value="Acyl-CoA_dh_1"/>
    <property type="match status" value="1"/>
</dbReference>
<accession>A0ABV6AG98</accession>
<dbReference type="Gene3D" id="1.10.540.10">
    <property type="entry name" value="Acyl-CoA dehydrogenase/oxidase, N-terminal domain"/>
    <property type="match status" value="1"/>
</dbReference>
<evidence type="ECO:0000256" key="6">
    <source>
        <dbReference type="RuleBase" id="RU362125"/>
    </source>
</evidence>
<dbReference type="InterPro" id="IPR046373">
    <property type="entry name" value="Acyl-CoA_Oxase/DH_mid-dom_sf"/>
</dbReference>
<evidence type="ECO:0000256" key="5">
    <source>
        <dbReference type="ARBA" id="ARBA00023002"/>
    </source>
</evidence>
<reference evidence="9 10" key="1">
    <citation type="submission" date="2024-09" db="EMBL/GenBank/DDBJ databases">
        <authorList>
            <person name="Sun Q."/>
            <person name="Mori K."/>
        </authorList>
    </citation>
    <scope>NUCLEOTIDE SEQUENCE [LARGE SCALE GENOMIC DNA]</scope>
    <source>
        <strain evidence="9 10">TBRC 4938</strain>
    </source>
</reference>
<dbReference type="SUPFAM" id="SSF56645">
    <property type="entry name" value="Acyl-CoA dehydrogenase NM domain-like"/>
    <property type="match status" value="1"/>
</dbReference>
<protein>
    <submittedName>
        <fullName evidence="9">Acyl-CoA dehydrogenase family protein</fullName>
        <ecNumber evidence="9">1.-.-.-</ecNumber>
    </submittedName>
</protein>
<evidence type="ECO:0000256" key="1">
    <source>
        <dbReference type="ARBA" id="ARBA00001974"/>
    </source>
</evidence>
<dbReference type="Pfam" id="PF02770">
    <property type="entry name" value="Acyl-CoA_dh_M"/>
    <property type="match status" value="1"/>
</dbReference>
<proteinExistence type="inferred from homology"/>
<dbReference type="SUPFAM" id="SSF47203">
    <property type="entry name" value="Acyl-CoA dehydrogenase C-terminal domain-like"/>
    <property type="match status" value="1"/>
</dbReference>
<dbReference type="CDD" id="cd00567">
    <property type="entry name" value="ACAD"/>
    <property type="match status" value="1"/>
</dbReference>
<dbReference type="PANTHER" id="PTHR43884:SF25">
    <property type="entry name" value="ACYL-COA DEHYDROGENASE YDBM-RELATED"/>
    <property type="match status" value="1"/>
</dbReference>
<keyword evidence="5 6" id="KW-0560">Oxidoreductase</keyword>
<evidence type="ECO:0000256" key="3">
    <source>
        <dbReference type="ARBA" id="ARBA00022630"/>
    </source>
</evidence>
<organism evidence="9 10">
    <name type="scientific">Rhizobium puerariae</name>
    <dbReference type="NCBI Taxonomy" id="1585791"/>
    <lineage>
        <taxon>Bacteria</taxon>
        <taxon>Pseudomonadati</taxon>
        <taxon>Pseudomonadota</taxon>
        <taxon>Alphaproteobacteria</taxon>
        <taxon>Hyphomicrobiales</taxon>
        <taxon>Rhizobiaceae</taxon>
        <taxon>Rhizobium/Agrobacterium group</taxon>
        <taxon>Rhizobium</taxon>
    </lineage>
</organism>
<evidence type="ECO:0000259" key="8">
    <source>
        <dbReference type="Pfam" id="PF02770"/>
    </source>
</evidence>
<dbReference type="GO" id="GO:0016491">
    <property type="term" value="F:oxidoreductase activity"/>
    <property type="evidence" value="ECO:0007669"/>
    <property type="project" value="UniProtKB-KW"/>
</dbReference>
<sequence>MTSYIHLLKRLEQVAPDIAADANEGAGRHEGIRLLRGTGVPSALIPTAFGGGGLKFSEASALLERVAAIDGSLGLILAMHFIHGTRFFNRENMPDPMAATARRLAASNGLINFVSSEGPSGAPSRGGLPASVARRLEDGGWRLSGRKSYVTGSSYLEAALVSARIEPAEPEQGPRVGVFLLPLPHPGAWIDQNWEAFGMSASASHDLVLEDVVLPADAYLETIENGGLDKNSHLFGILWSTMLASVHCGLATGARALALDYAKRPRLDGGEGTFAVLPRIQDAAARMELALLTARAALDRALLISEERADAEASMLASATRVIVHNEASRAVDYATQIVGGASVRLEHPIQRHYRDLRVAYFNPPNPDVILNGLARKILGLDKEDGRP</sequence>
<keyword evidence="10" id="KW-1185">Reference proteome</keyword>
<evidence type="ECO:0000313" key="9">
    <source>
        <dbReference type="EMBL" id="MFB9948688.1"/>
    </source>
</evidence>
<dbReference type="InterPro" id="IPR036250">
    <property type="entry name" value="AcylCo_DH-like_C"/>
</dbReference>
<feature type="domain" description="Acyl-CoA dehydrogenase/oxidase C-terminal" evidence="7">
    <location>
        <begin position="242"/>
        <end position="362"/>
    </location>
</feature>
<dbReference type="Proteomes" id="UP001589692">
    <property type="component" value="Unassembled WGS sequence"/>
</dbReference>
<evidence type="ECO:0000313" key="10">
    <source>
        <dbReference type="Proteomes" id="UP001589692"/>
    </source>
</evidence>
<comment type="cofactor">
    <cofactor evidence="1 6">
        <name>FAD</name>
        <dbReference type="ChEBI" id="CHEBI:57692"/>
    </cofactor>
</comment>
<evidence type="ECO:0000259" key="7">
    <source>
        <dbReference type="Pfam" id="PF00441"/>
    </source>
</evidence>
<keyword evidence="3 6" id="KW-0285">Flavoprotein</keyword>
<feature type="domain" description="Acyl-CoA oxidase/dehydrogenase middle" evidence="8">
    <location>
        <begin position="130"/>
        <end position="212"/>
    </location>
</feature>
<name>A0ABV6AG98_9HYPH</name>
<comment type="similarity">
    <text evidence="2 6">Belongs to the acyl-CoA dehydrogenase family.</text>
</comment>
<dbReference type="EMBL" id="JBHMAA010000008">
    <property type="protein sequence ID" value="MFB9948688.1"/>
    <property type="molecule type" value="Genomic_DNA"/>
</dbReference>
<keyword evidence="4 6" id="KW-0274">FAD</keyword>
<dbReference type="InterPro" id="IPR006091">
    <property type="entry name" value="Acyl-CoA_Oxase/DH_mid-dom"/>
</dbReference>
<dbReference type="PANTHER" id="PTHR43884">
    <property type="entry name" value="ACYL-COA DEHYDROGENASE"/>
    <property type="match status" value="1"/>
</dbReference>
<comment type="caution">
    <text evidence="9">The sequence shown here is derived from an EMBL/GenBank/DDBJ whole genome shotgun (WGS) entry which is preliminary data.</text>
</comment>
<dbReference type="Gene3D" id="1.20.140.10">
    <property type="entry name" value="Butyryl-CoA Dehydrogenase, subunit A, domain 3"/>
    <property type="match status" value="1"/>
</dbReference>
<dbReference type="InterPro" id="IPR009100">
    <property type="entry name" value="AcylCoA_DH/oxidase_NM_dom_sf"/>
</dbReference>
<dbReference type="EC" id="1.-.-.-" evidence="9"/>
<dbReference type="InterPro" id="IPR037069">
    <property type="entry name" value="AcylCoA_DH/ox_N_sf"/>
</dbReference>
<gene>
    <name evidence="9" type="ORF">ACFFP0_07500</name>
</gene>
<dbReference type="Gene3D" id="2.40.110.10">
    <property type="entry name" value="Butyryl-CoA Dehydrogenase, subunit A, domain 2"/>
    <property type="match status" value="1"/>
</dbReference>
<dbReference type="RefSeq" id="WP_377258343.1">
    <property type="nucleotide sequence ID" value="NZ_JBHMAA010000008.1"/>
</dbReference>
<evidence type="ECO:0000256" key="4">
    <source>
        <dbReference type="ARBA" id="ARBA00022827"/>
    </source>
</evidence>
<dbReference type="InterPro" id="IPR009075">
    <property type="entry name" value="AcylCo_DH/oxidase_C"/>
</dbReference>
<dbReference type="PIRSF" id="PIRSF016578">
    <property type="entry name" value="HsaA"/>
    <property type="match status" value="1"/>
</dbReference>
<evidence type="ECO:0000256" key="2">
    <source>
        <dbReference type="ARBA" id="ARBA00009347"/>
    </source>
</evidence>